<evidence type="ECO:0000313" key="1">
    <source>
        <dbReference type="EMBL" id="PIZ15905.1"/>
    </source>
</evidence>
<reference evidence="2" key="1">
    <citation type="submission" date="2017-09" db="EMBL/GenBank/DDBJ databases">
        <title>Depth-based differentiation of microbial function through sediment-hosted aquifers and enrichment of novel symbionts in the deep terrestrial subsurface.</title>
        <authorList>
            <person name="Probst A.J."/>
            <person name="Ladd B."/>
            <person name="Jarett J.K."/>
            <person name="Geller-Mcgrath D.E."/>
            <person name="Sieber C.M.K."/>
            <person name="Emerson J.B."/>
            <person name="Anantharaman K."/>
            <person name="Thomas B.C."/>
            <person name="Malmstrom R."/>
            <person name="Stieglmeier M."/>
            <person name="Klingl A."/>
            <person name="Woyke T."/>
            <person name="Ryan C.M."/>
            <person name="Banfield J.F."/>
        </authorList>
    </citation>
    <scope>NUCLEOTIDE SEQUENCE [LARGE SCALE GENOMIC DNA]</scope>
</reference>
<dbReference type="SUPFAM" id="SSF52540">
    <property type="entry name" value="P-loop containing nucleoside triphosphate hydrolases"/>
    <property type="match status" value="2"/>
</dbReference>
<dbReference type="InterPro" id="IPR027417">
    <property type="entry name" value="P-loop_NTPase"/>
</dbReference>
<protein>
    <recommendedName>
        <fullName evidence="3">Cob(I)yrinic acid a,c-diamide adenosyltransferase</fullName>
    </recommendedName>
</protein>
<dbReference type="Pfam" id="PF02572">
    <property type="entry name" value="CobA_CobO_BtuR"/>
    <property type="match status" value="1"/>
</dbReference>
<gene>
    <name evidence="1" type="ORF">COY52_08570</name>
</gene>
<dbReference type="Proteomes" id="UP000229307">
    <property type="component" value="Unassembled WGS sequence"/>
</dbReference>
<dbReference type="AlphaFoldDB" id="A0A2M7S8N5"/>
<accession>A0A2M7S8N5</accession>
<dbReference type="PIRSF" id="PIRSF015617">
    <property type="entry name" value="Adensltrnsf_CobA"/>
    <property type="match status" value="1"/>
</dbReference>
<dbReference type="PANTHER" id="PTHR46638">
    <property type="entry name" value="CORRINOID ADENOSYLTRANSFERASE"/>
    <property type="match status" value="1"/>
</dbReference>
<dbReference type="GO" id="GO:0008817">
    <property type="term" value="F:corrinoid adenosyltransferase activity"/>
    <property type="evidence" value="ECO:0007669"/>
    <property type="project" value="InterPro"/>
</dbReference>
<dbReference type="Gene3D" id="3.40.50.300">
    <property type="entry name" value="P-loop containing nucleotide triphosphate hydrolases"/>
    <property type="match status" value="1"/>
</dbReference>
<evidence type="ECO:0008006" key="3">
    <source>
        <dbReference type="Google" id="ProtNLM"/>
    </source>
</evidence>
<name>A0A2M7S8N5_9BACT</name>
<dbReference type="GO" id="GO:0009236">
    <property type="term" value="P:cobalamin biosynthetic process"/>
    <property type="evidence" value="ECO:0007669"/>
    <property type="project" value="InterPro"/>
</dbReference>
<proteinExistence type="predicted"/>
<dbReference type="EMBL" id="PFMR01000227">
    <property type="protein sequence ID" value="PIZ15905.1"/>
    <property type="molecule type" value="Genomic_DNA"/>
</dbReference>
<sequence length="201" mass="22034">MKHGIVQIYTGDGKGKTTAAAGLAARALSRRMRVCWISFFKGTVPDPKGTVPFTDEVVEGDCPHFSNAGETALLRKWGADVFKFVGDYPCPSPFGKGGSRGILQKKLRQECLKSLGFISEIFKKNYDVIVLDEINIALRDGFLKESEILLLLKHKPKSAELVLTGRGATPGLIKAASLVTEMKKIRHPFDKGVKARPGIEY</sequence>
<dbReference type="PANTHER" id="PTHR46638:SF1">
    <property type="entry name" value="CORRINOID ADENOSYLTRANSFERASE"/>
    <property type="match status" value="1"/>
</dbReference>
<dbReference type="GO" id="GO:0005524">
    <property type="term" value="F:ATP binding"/>
    <property type="evidence" value="ECO:0007669"/>
    <property type="project" value="InterPro"/>
</dbReference>
<dbReference type="InterPro" id="IPR003724">
    <property type="entry name" value="CblAdoTrfase_CobA"/>
</dbReference>
<evidence type="ECO:0000313" key="2">
    <source>
        <dbReference type="Proteomes" id="UP000229307"/>
    </source>
</evidence>
<comment type="caution">
    <text evidence="1">The sequence shown here is derived from an EMBL/GenBank/DDBJ whole genome shotgun (WGS) entry which is preliminary data.</text>
</comment>
<organism evidence="1 2">
    <name type="scientific">Candidatus Desantisbacteria bacterium CG_4_10_14_0_8_um_filter_48_22</name>
    <dbReference type="NCBI Taxonomy" id="1974543"/>
    <lineage>
        <taxon>Bacteria</taxon>
        <taxon>Candidatus Desantisiibacteriota</taxon>
    </lineage>
</organism>